<evidence type="ECO:0000259" key="1">
    <source>
        <dbReference type="Pfam" id="PF13349"/>
    </source>
</evidence>
<feature type="domain" description="DUF4097" evidence="1">
    <location>
        <begin position="14"/>
        <end position="231"/>
    </location>
</feature>
<dbReference type="Pfam" id="PF13349">
    <property type="entry name" value="DUF4097"/>
    <property type="match status" value="1"/>
</dbReference>
<dbReference type="InterPro" id="IPR025164">
    <property type="entry name" value="Toastrack_DUF4097"/>
</dbReference>
<gene>
    <name evidence="2" type="ORF">ORV05_27390</name>
</gene>
<accession>A0ABY7AY70</accession>
<evidence type="ECO:0000313" key="3">
    <source>
        <dbReference type="Proteomes" id="UP001163203"/>
    </source>
</evidence>
<keyword evidence="3" id="KW-1185">Reference proteome</keyword>
<evidence type="ECO:0000313" key="2">
    <source>
        <dbReference type="EMBL" id="WAL64655.1"/>
    </source>
</evidence>
<name>A0ABY7AY70_9PSEU</name>
<dbReference type="EMBL" id="CP113836">
    <property type="protein sequence ID" value="WAL64655.1"/>
    <property type="molecule type" value="Genomic_DNA"/>
</dbReference>
<organism evidence="2 3">
    <name type="scientific">Amycolatopsis cynarae</name>
    <dbReference type="NCBI Taxonomy" id="2995223"/>
    <lineage>
        <taxon>Bacteria</taxon>
        <taxon>Bacillati</taxon>
        <taxon>Actinomycetota</taxon>
        <taxon>Actinomycetes</taxon>
        <taxon>Pseudonocardiales</taxon>
        <taxon>Pseudonocardiaceae</taxon>
        <taxon>Amycolatopsis</taxon>
    </lineage>
</organism>
<protein>
    <submittedName>
        <fullName evidence="2">DUF4097 family beta strand repeat-containing protein</fullName>
    </submittedName>
</protein>
<dbReference type="RefSeq" id="WP_268754877.1">
    <property type="nucleotide sequence ID" value="NZ_CP113836.1"/>
</dbReference>
<sequence>MPIFDTPSPISVTIELGAGRVEIVASDRTDTVVEVRPADPSDESDVKTARQTRVEYAGGTLLIAGPRFRPFEFSRKNRSITVSIELPAGSRVQGEAQIGDLRVTGSLGECRFKSGIGHLQVDDCGPLRLNTGAGHVTVGAVAGDAEVTTGIGKVRIGPIDGSAAVKNSSGATDLAAVAGEAKIRSASGDIVIGHAGAGVEAKTASGGIQVREAESGSLNLRTAAGDIEIGIAEGVAAWLDLSTGHGRVHNTLDEVASEPRPSDRTVEVHAHTSFGDLTVRRA</sequence>
<dbReference type="Proteomes" id="UP001163203">
    <property type="component" value="Chromosome"/>
</dbReference>
<reference evidence="2" key="1">
    <citation type="submission" date="2022-11" db="EMBL/GenBank/DDBJ databases">
        <authorList>
            <person name="Mo P."/>
        </authorList>
    </citation>
    <scope>NUCLEOTIDE SEQUENCE</scope>
    <source>
        <strain evidence="2">HUAS 11-8</strain>
    </source>
</reference>
<proteinExistence type="predicted"/>